<comment type="subunit">
    <text evidence="9">At low DSF concentrations, interacts with RpfF.</text>
</comment>
<dbReference type="FunFam" id="3.30.565.10:FF:000010">
    <property type="entry name" value="Sensor histidine kinase RcsC"/>
    <property type="match status" value="1"/>
</dbReference>
<dbReference type="FunFam" id="1.10.287.130:FF:000002">
    <property type="entry name" value="Two-component osmosensing histidine kinase"/>
    <property type="match status" value="1"/>
</dbReference>
<dbReference type="Gene3D" id="3.40.50.2300">
    <property type="match status" value="1"/>
</dbReference>
<feature type="domain" description="PAC" evidence="16">
    <location>
        <begin position="341"/>
        <end position="393"/>
    </location>
</feature>
<dbReference type="InterPro" id="IPR036097">
    <property type="entry name" value="HisK_dim/P_sf"/>
</dbReference>
<dbReference type="CDD" id="cd00082">
    <property type="entry name" value="HisKA"/>
    <property type="match status" value="1"/>
</dbReference>
<evidence type="ECO:0000256" key="2">
    <source>
        <dbReference type="ARBA" id="ARBA00012438"/>
    </source>
</evidence>
<dbReference type="InterPro" id="IPR000700">
    <property type="entry name" value="PAS-assoc_C"/>
</dbReference>
<dbReference type="GO" id="GO:0009927">
    <property type="term" value="F:histidine phosphotransfer kinase activity"/>
    <property type="evidence" value="ECO:0007669"/>
    <property type="project" value="TreeGrafter"/>
</dbReference>
<dbReference type="PROSITE" id="PS50110">
    <property type="entry name" value="RESPONSE_REGULATORY"/>
    <property type="match status" value="1"/>
</dbReference>
<reference evidence="17 18" key="1">
    <citation type="submission" date="2019-07" db="EMBL/GenBank/DDBJ databases">
        <title>Novel species of Flavobacterium.</title>
        <authorList>
            <person name="Liu Q."/>
            <person name="Xin Y.-H."/>
        </authorList>
    </citation>
    <scope>NUCLEOTIDE SEQUENCE [LARGE SCALE GENOMIC DNA]</scope>
    <source>
        <strain evidence="17 18">LB3P56</strain>
    </source>
</reference>
<dbReference type="PRINTS" id="PR00344">
    <property type="entry name" value="BCTRLSENSOR"/>
</dbReference>
<dbReference type="Gene3D" id="3.30.565.10">
    <property type="entry name" value="Histidine kinase-like ATPase, C-terminal domain"/>
    <property type="match status" value="1"/>
</dbReference>
<dbReference type="Pfam" id="PF13426">
    <property type="entry name" value="PAS_9"/>
    <property type="match status" value="4"/>
</dbReference>
<accession>A0A553C719</accession>
<evidence type="ECO:0000256" key="1">
    <source>
        <dbReference type="ARBA" id="ARBA00000085"/>
    </source>
</evidence>
<dbReference type="SUPFAM" id="SSF47384">
    <property type="entry name" value="Homodimeric domain of signal transducing histidine kinase"/>
    <property type="match status" value="1"/>
</dbReference>
<keyword evidence="3 11" id="KW-0597">Phosphoprotein</keyword>
<dbReference type="InterPro" id="IPR011006">
    <property type="entry name" value="CheY-like_superfamily"/>
</dbReference>
<feature type="coiled-coil region" evidence="12">
    <location>
        <begin position="377"/>
        <end position="404"/>
    </location>
</feature>
<dbReference type="InterPro" id="IPR013767">
    <property type="entry name" value="PAS_fold"/>
</dbReference>
<dbReference type="PANTHER" id="PTHR43047:SF72">
    <property type="entry name" value="OSMOSENSING HISTIDINE PROTEIN KINASE SLN1"/>
    <property type="match status" value="1"/>
</dbReference>
<feature type="domain" description="PAS" evidence="15">
    <location>
        <begin position="31"/>
        <end position="67"/>
    </location>
</feature>
<evidence type="ECO:0000256" key="6">
    <source>
        <dbReference type="ARBA" id="ARBA00022777"/>
    </source>
</evidence>
<dbReference type="Proteomes" id="UP000318585">
    <property type="component" value="Unassembled WGS sequence"/>
</dbReference>
<dbReference type="SMART" id="SM00448">
    <property type="entry name" value="REC"/>
    <property type="match status" value="1"/>
</dbReference>
<keyword evidence="12" id="KW-0175">Coiled coil</keyword>
<dbReference type="RefSeq" id="WP_144071951.1">
    <property type="nucleotide sequence ID" value="NZ_VJZR01000015.1"/>
</dbReference>
<dbReference type="EMBL" id="VJZR01000015">
    <property type="protein sequence ID" value="TRX16305.1"/>
    <property type="molecule type" value="Genomic_DNA"/>
</dbReference>
<dbReference type="EC" id="2.7.13.3" evidence="2"/>
<dbReference type="GO" id="GO:0005524">
    <property type="term" value="F:ATP binding"/>
    <property type="evidence" value="ECO:0007669"/>
    <property type="project" value="UniProtKB-KW"/>
</dbReference>
<gene>
    <name evidence="17" type="ORF">FNW17_13785</name>
</gene>
<dbReference type="SMART" id="SM00091">
    <property type="entry name" value="PAS"/>
    <property type="match status" value="5"/>
</dbReference>
<dbReference type="GO" id="GO:0005886">
    <property type="term" value="C:plasma membrane"/>
    <property type="evidence" value="ECO:0007669"/>
    <property type="project" value="TreeGrafter"/>
</dbReference>
<dbReference type="InterPro" id="IPR004358">
    <property type="entry name" value="Sig_transdc_His_kin-like_C"/>
</dbReference>
<dbReference type="InterPro" id="IPR000014">
    <property type="entry name" value="PAS"/>
</dbReference>
<keyword evidence="6" id="KW-0418">Kinase</keyword>
<feature type="domain" description="PAS" evidence="15">
    <location>
        <begin position="394"/>
        <end position="464"/>
    </location>
</feature>
<dbReference type="PROSITE" id="PS50113">
    <property type="entry name" value="PAC"/>
    <property type="match status" value="4"/>
</dbReference>
<evidence type="ECO:0000256" key="5">
    <source>
        <dbReference type="ARBA" id="ARBA00022741"/>
    </source>
</evidence>
<feature type="domain" description="Response regulatory" evidence="14">
    <location>
        <begin position="903"/>
        <end position="1018"/>
    </location>
</feature>
<dbReference type="PROSITE" id="PS50112">
    <property type="entry name" value="PAS"/>
    <property type="match status" value="5"/>
</dbReference>
<protein>
    <recommendedName>
        <fullName evidence="10">Sensory/regulatory protein RpfC</fullName>
        <ecNumber evidence="2">2.7.13.3</ecNumber>
    </recommendedName>
</protein>
<evidence type="ECO:0000313" key="17">
    <source>
        <dbReference type="EMBL" id="TRX16305.1"/>
    </source>
</evidence>
<keyword evidence="7" id="KW-0067">ATP-binding</keyword>
<dbReference type="InterPro" id="IPR036890">
    <property type="entry name" value="HATPase_C_sf"/>
</dbReference>
<evidence type="ECO:0000259" key="15">
    <source>
        <dbReference type="PROSITE" id="PS50112"/>
    </source>
</evidence>
<keyword evidence="18" id="KW-1185">Reference proteome</keyword>
<evidence type="ECO:0000259" key="13">
    <source>
        <dbReference type="PROSITE" id="PS50109"/>
    </source>
</evidence>
<evidence type="ECO:0000259" key="16">
    <source>
        <dbReference type="PROSITE" id="PS50113"/>
    </source>
</evidence>
<comment type="catalytic activity">
    <reaction evidence="1">
        <text>ATP + protein L-histidine = ADP + protein N-phospho-L-histidine.</text>
        <dbReference type="EC" id="2.7.13.3"/>
    </reaction>
</comment>
<evidence type="ECO:0000256" key="12">
    <source>
        <dbReference type="SAM" id="Coils"/>
    </source>
</evidence>
<dbReference type="InterPro" id="IPR001610">
    <property type="entry name" value="PAC"/>
</dbReference>
<keyword evidence="4" id="KW-0808">Transferase</keyword>
<evidence type="ECO:0000256" key="8">
    <source>
        <dbReference type="ARBA" id="ARBA00023012"/>
    </source>
</evidence>
<dbReference type="InterPro" id="IPR001789">
    <property type="entry name" value="Sig_transdc_resp-reg_receiver"/>
</dbReference>
<dbReference type="Pfam" id="PF00072">
    <property type="entry name" value="Response_reg"/>
    <property type="match status" value="1"/>
</dbReference>
<dbReference type="SUPFAM" id="SSF55785">
    <property type="entry name" value="PYP-like sensor domain (PAS domain)"/>
    <property type="match status" value="5"/>
</dbReference>
<feature type="modified residue" description="4-aspartylphosphate" evidence="11">
    <location>
        <position position="953"/>
    </location>
</feature>
<organism evidence="17 18">
    <name type="scientific">Flavobacterium franklandianum</name>
    <dbReference type="NCBI Taxonomy" id="2594430"/>
    <lineage>
        <taxon>Bacteria</taxon>
        <taxon>Pseudomonadati</taxon>
        <taxon>Bacteroidota</taxon>
        <taxon>Flavobacteriia</taxon>
        <taxon>Flavobacteriales</taxon>
        <taxon>Flavobacteriaceae</taxon>
        <taxon>Flavobacterium</taxon>
    </lineage>
</organism>
<evidence type="ECO:0000259" key="14">
    <source>
        <dbReference type="PROSITE" id="PS50110"/>
    </source>
</evidence>
<evidence type="ECO:0000313" key="18">
    <source>
        <dbReference type="Proteomes" id="UP000318585"/>
    </source>
</evidence>
<feature type="domain" description="PAS" evidence="15">
    <location>
        <begin position="141"/>
        <end position="213"/>
    </location>
</feature>
<dbReference type="CDD" id="cd00130">
    <property type="entry name" value="PAS"/>
    <property type="match status" value="5"/>
</dbReference>
<dbReference type="SMART" id="SM00086">
    <property type="entry name" value="PAC"/>
    <property type="match status" value="4"/>
</dbReference>
<feature type="domain" description="PAS" evidence="15">
    <location>
        <begin position="515"/>
        <end position="561"/>
    </location>
</feature>
<evidence type="ECO:0000256" key="11">
    <source>
        <dbReference type="PROSITE-ProRule" id="PRU00169"/>
    </source>
</evidence>
<feature type="domain" description="PAC" evidence="16">
    <location>
        <begin position="468"/>
        <end position="518"/>
    </location>
</feature>
<dbReference type="InterPro" id="IPR003594">
    <property type="entry name" value="HATPase_dom"/>
</dbReference>
<dbReference type="Pfam" id="PF00512">
    <property type="entry name" value="HisKA"/>
    <property type="match status" value="1"/>
</dbReference>
<dbReference type="CDD" id="cd17546">
    <property type="entry name" value="REC_hyHK_CKI1_RcsC-like"/>
    <property type="match status" value="1"/>
</dbReference>
<dbReference type="Pfam" id="PF00989">
    <property type="entry name" value="PAS"/>
    <property type="match status" value="1"/>
</dbReference>
<dbReference type="PANTHER" id="PTHR43047">
    <property type="entry name" value="TWO-COMPONENT HISTIDINE PROTEIN KINASE"/>
    <property type="match status" value="1"/>
</dbReference>
<evidence type="ECO:0000256" key="7">
    <source>
        <dbReference type="ARBA" id="ARBA00022840"/>
    </source>
</evidence>
<dbReference type="GO" id="GO:0000155">
    <property type="term" value="F:phosphorelay sensor kinase activity"/>
    <property type="evidence" value="ECO:0007669"/>
    <property type="project" value="InterPro"/>
</dbReference>
<dbReference type="OrthoDB" id="9811889at2"/>
<dbReference type="SUPFAM" id="SSF55874">
    <property type="entry name" value="ATPase domain of HSP90 chaperone/DNA topoisomerase II/histidine kinase"/>
    <property type="match status" value="1"/>
</dbReference>
<feature type="domain" description="PAS" evidence="15">
    <location>
        <begin position="267"/>
        <end position="337"/>
    </location>
</feature>
<dbReference type="Pfam" id="PF02518">
    <property type="entry name" value="HATPase_c"/>
    <property type="match status" value="1"/>
</dbReference>
<name>A0A553C719_9FLAO</name>
<dbReference type="Gene3D" id="1.10.287.130">
    <property type="match status" value="1"/>
</dbReference>
<proteinExistence type="predicted"/>
<dbReference type="CDD" id="cd16922">
    <property type="entry name" value="HATPase_EvgS-ArcB-TorS-like"/>
    <property type="match status" value="1"/>
</dbReference>
<evidence type="ECO:0000256" key="10">
    <source>
        <dbReference type="ARBA" id="ARBA00068150"/>
    </source>
</evidence>
<feature type="domain" description="PAC" evidence="16">
    <location>
        <begin position="90"/>
        <end position="140"/>
    </location>
</feature>
<evidence type="ECO:0000256" key="3">
    <source>
        <dbReference type="ARBA" id="ARBA00022553"/>
    </source>
</evidence>
<dbReference type="InterPro" id="IPR003661">
    <property type="entry name" value="HisK_dim/P_dom"/>
</dbReference>
<dbReference type="SMART" id="SM00388">
    <property type="entry name" value="HisKA"/>
    <property type="match status" value="1"/>
</dbReference>
<dbReference type="SMART" id="SM00387">
    <property type="entry name" value="HATPase_c"/>
    <property type="match status" value="1"/>
</dbReference>
<comment type="caution">
    <text evidence="17">The sequence shown here is derived from an EMBL/GenBank/DDBJ whole genome shotgun (WGS) entry which is preliminary data.</text>
</comment>
<keyword evidence="8" id="KW-0902">Two-component regulatory system</keyword>
<evidence type="ECO:0000256" key="9">
    <source>
        <dbReference type="ARBA" id="ARBA00064003"/>
    </source>
</evidence>
<dbReference type="PROSITE" id="PS50109">
    <property type="entry name" value="HIS_KIN"/>
    <property type="match status" value="1"/>
</dbReference>
<dbReference type="Gene3D" id="3.30.450.20">
    <property type="entry name" value="PAS domain"/>
    <property type="match status" value="5"/>
</dbReference>
<dbReference type="NCBIfam" id="TIGR00229">
    <property type="entry name" value="sensory_box"/>
    <property type="match status" value="5"/>
</dbReference>
<dbReference type="InterPro" id="IPR005467">
    <property type="entry name" value="His_kinase_dom"/>
</dbReference>
<feature type="domain" description="PAC" evidence="16">
    <location>
        <begin position="588"/>
        <end position="640"/>
    </location>
</feature>
<sequence>METKKITNETIPANYDKYRIFFDSNRDSITLFRLDSEGKPGKFIEVNPATTALFGYTKRELLSLSILDIETIPDPIREERINALLAQGKTAFETTIKDKKGNDKFVEIETIIINYENKPAVMNITRDITERKIAENELQANKDNLQSIFDSVSEAIYVIDENGTFIDVNKGAEKMYQYSREELIGKSPESVSAPGLNNLEEVNRILQSVFENGIPISLEFWAVRKNGEIFPKDVVTNKGKYKGKDVLIVTARDISNRKKNEKALKKTQEKLNKIFNLANSGIVLADTDGNFLEFNNWWLKMTDYSQKEFGKMKNFSFTHPDDIEKSQMWLDKINSGEIDKYQIENRYLRKDGTVFWGESSVSAIKDKDNKITNTIGIVTDITERKQAEEALRESEEKYRGLVENSPDGIVTYVQDKITYVNSEALRIVRANSYDQIIGKSVLEFIHPESKDSVIQRMKDLVLGNIASQIVEEKLITISGETVYAELKAIPTLFEYQNAVQVIIHDITERKRTQEKIKQLSQAVEQSPVAIMITNTLGIIEYVNPKFLETTGYSYNEIIGNNPRILKSGHTSFSEYKNLWDTLVSGNEWFGEFNNKKKDGTLYWESASISPILNSQGITTHYIAIKEDITERKLIEQQLIKAKEKAEESDRLKLAFLANMSHEIRTPMNGILGFTELLKDENLSVEVQQEYIKIIEKSGKRMLNVINDIINISKVESGQIEVTASETNVNEQFDYLLTFFKPETTHKNISLLLTKELSSKDTYIKTDREKLYAILTNLIKNAIKFTNDGSIEFGCVKKGKFLEFFVKDSGIGISDSQKKIIFERFRQANDTTSRSHEGSGLGLAISKAYVEIQGGKIWVESKEGLGSTFHFTLPFHSEYELKDKMVANNIKISIKEENEINNLKVLIVEDDSISKLLITIAVKPYSNNIMKVSTGYEAIEACRNNPDIDLVMMDINMPKMGGYEATKQIRKFNKDIVIIAQTANGMQSDHDKALAAGCTDYISKPVNITTLSKMICKYFKK</sequence>
<dbReference type="SUPFAM" id="SSF52172">
    <property type="entry name" value="CheY-like"/>
    <property type="match status" value="1"/>
</dbReference>
<evidence type="ECO:0000256" key="4">
    <source>
        <dbReference type="ARBA" id="ARBA00022679"/>
    </source>
</evidence>
<dbReference type="InterPro" id="IPR035965">
    <property type="entry name" value="PAS-like_dom_sf"/>
</dbReference>
<keyword evidence="5" id="KW-0547">Nucleotide-binding</keyword>
<dbReference type="GO" id="GO:0006355">
    <property type="term" value="P:regulation of DNA-templated transcription"/>
    <property type="evidence" value="ECO:0007669"/>
    <property type="project" value="InterPro"/>
</dbReference>
<feature type="domain" description="Histidine kinase" evidence="13">
    <location>
        <begin position="658"/>
        <end position="876"/>
    </location>
</feature>
<dbReference type="AlphaFoldDB" id="A0A553C719"/>